<reference evidence="1 2" key="1">
    <citation type="submission" date="2024-08" db="EMBL/GenBank/DDBJ databases">
        <title>Gnathostoma spinigerum genome.</title>
        <authorList>
            <person name="Gonzalez-Bertolin B."/>
            <person name="Monzon S."/>
            <person name="Zaballos A."/>
            <person name="Jimenez P."/>
            <person name="Dekumyoy P."/>
            <person name="Varona S."/>
            <person name="Cuesta I."/>
            <person name="Sumanam S."/>
            <person name="Adisakwattana P."/>
            <person name="Gasser R.B."/>
            <person name="Hernandez-Gonzalez A."/>
            <person name="Young N.D."/>
            <person name="Perteguer M.J."/>
        </authorList>
    </citation>
    <scope>NUCLEOTIDE SEQUENCE [LARGE SCALE GENOMIC DNA]</scope>
    <source>
        <strain evidence="1">AL3</strain>
        <tissue evidence="1">Liver</tissue>
    </source>
</reference>
<protein>
    <submittedName>
        <fullName evidence="1">Uncharacterized protein</fullName>
    </submittedName>
</protein>
<proteinExistence type="predicted"/>
<evidence type="ECO:0000313" key="2">
    <source>
        <dbReference type="Proteomes" id="UP001608902"/>
    </source>
</evidence>
<accession>A0ABD6EM71</accession>
<gene>
    <name evidence="1" type="ORF">AB6A40_007682</name>
</gene>
<organism evidence="1 2">
    <name type="scientific">Gnathostoma spinigerum</name>
    <dbReference type="NCBI Taxonomy" id="75299"/>
    <lineage>
        <taxon>Eukaryota</taxon>
        <taxon>Metazoa</taxon>
        <taxon>Ecdysozoa</taxon>
        <taxon>Nematoda</taxon>
        <taxon>Chromadorea</taxon>
        <taxon>Rhabditida</taxon>
        <taxon>Spirurina</taxon>
        <taxon>Gnathostomatomorpha</taxon>
        <taxon>Gnathostomatoidea</taxon>
        <taxon>Gnathostomatidae</taxon>
        <taxon>Gnathostoma</taxon>
    </lineage>
</organism>
<keyword evidence="2" id="KW-1185">Reference proteome</keyword>
<comment type="caution">
    <text evidence="1">The sequence shown here is derived from an EMBL/GenBank/DDBJ whole genome shotgun (WGS) entry which is preliminary data.</text>
</comment>
<evidence type="ECO:0000313" key="1">
    <source>
        <dbReference type="EMBL" id="MFH4980973.1"/>
    </source>
</evidence>
<sequence>MEIIRNYELLNAINNSSSVKENDIDEWKMIYNDEYIMRQIISYISSFKDRINLELTCSYLKYLSSKASYISFFDDNTALDLNFSRIDPVMSLMIAGNEITVPALVSSDRYTTDCLLESQPEPSVHILDKVVERCARQVQQLKLGGLTDCERRLGYLPEHQVTACFVHIQMKGSYLGDA</sequence>
<name>A0ABD6EM71_9BILA</name>
<dbReference type="EMBL" id="JBGFUD010006404">
    <property type="protein sequence ID" value="MFH4980973.1"/>
    <property type="molecule type" value="Genomic_DNA"/>
</dbReference>
<dbReference type="AlphaFoldDB" id="A0ABD6EM71"/>
<dbReference type="Proteomes" id="UP001608902">
    <property type="component" value="Unassembled WGS sequence"/>
</dbReference>